<dbReference type="PROSITE" id="PS50297">
    <property type="entry name" value="ANK_REP_REGION"/>
    <property type="match status" value="1"/>
</dbReference>
<dbReference type="Gene3D" id="1.25.40.20">
    <property type="entry name" value="Ankyrin repeat-containing domain"/>
    <property type="match status" value="1"/>
</dbReference>
<dbReference type="OrthoDB" id="1921232at2759"/>
<sequence>MNDKILKVIKSDNADDLSLFFTNGMDINTRLPQTHFNNVEMFKECPPLHCVAAFFGSIRCLKYLFMNGSDLLLKDKKNRSIIHFAAAGGSLEIVNFLSGIVVDLDWSIQDSYGDTVIHYAIFYNHPDLVYWFWYQYNMNLSVPNKRKMTPLHLAVVSENVDLIEFLCKNGSNVNAKNVHSYYMTFCFTKQRHSL</sequence>
<keyword evidence="5" id="KW-1185">Reference proteome</keyword>
<dbReference type="EMBL" id="DS113398">
    <property type="protein sequence ID" value="EAY07532.1"/>
    <property type="molecule type" value="Genomic_DNA"/>
</dbReference>
<keyword evidence="1" id="KW-0677">Repeat</keyword>
<dbReference type="InterPro" id="IPR002110">
    <property type="entry name" value="Ankyrin_rpt"/>
</dbReference>
<dbReference type="GO" id="GO:0000976">
    <property type="term" value="F:transcription cis-regulatory region binding"/>
    <property type="evidence" value="ECO:0000318"/>
    <property type="project" value="GO_Central"/>
</dbReference>
<dbReference type="RefSeq" id="XP_001319755.1">
    <property type="nucleotide sequence ID" value="XM_001319720.1"/>
</dbReference>
<dbReference type="SMART" id="SM00248">
    <property type="entry name" value="ANK"/>
    <property type="match status" value="4"/>
</dbReference>
<reference evidence="4" key="2">
    <citation type="journal article" date="2007" name="Science">
        <title>Draft genome sequence of the sexually transmitted pathogen Trichomonas vaginalis.</title>
        <authorList>
            <person name="Carlton J.M."/>
            <person name="Hirt R.P."/>
            <person name="Silva J.C."/>
            <person name="Delcher A.L."/>
            <person name="Schatz M."/>
            <person name="Zhao Q."/>
            <person name="Wortman J.R."/>
            <person name="Bidwell S.L."/>
            <person name="Alsmark U.C.M."/>
            <person name="Besteiro S."/>
            <person name="Sicheritz-Ponten T."/>
            <person name="Noel C.J."/>
            <person name="Dacks J.B."/>
            <person name="Foster P.G."/>
            <person name="Simillion C."/>
            <person name="Van de Peer Y."/>
            <person name="Miranda-Saavedra D."/>
            <person name="Barton G.J."/>
            <person name="Westrop G.D."/>
            <person name="Mueller S."/>
            <person name="Dessi D."/>
            <person name="Fiori P.L."/>
            <person name="Ren Q."/>
            <person name="Paulsen I."/>
            <person name="Zhang H."/>
            <person name="Bastida-Corcuera F.D."/>
            <person name="Simoes-Barbosa A."/>
            <person name="Brown M.T."/>
            <person name="Hayes R.D."/>
            <person name="Mukherjee M."/>
            <person name="Okumura C.Y."/>
            <person name="Schneider R."/>
            <person name="Smith A.J."/>
            <person name="Vanacova S."/>
            <person name="Villalvazo M."/>
            <person name="Haas B.J."/>
            <person name="Pertea M."/>
            <person name="Feldblyum T.V."/>
            <person name="Utterback T.R."/>
            <person name="Shu C.L."/>
            <person name="Osoegawa K."/>
            <person name="de Jong P.J."/>
            <person name="Hrdy I."/>
            <person name="Horvathova L."/>
            <person name="Zubacova Z."/>
            <person name="Dolezal P."/>
            <person name="Malik S.B."/>
            <person name="Logsdon J.M. Jr."/>
            <person name="Henze K."/>
            <person name="Gupta A."/>
            <person name="Wang C.C."/>
            <person name="Dunne R.L."/>
            <person name="Upcroft J.A."/>
            <person name="Upcroft P."/>
            <person name="White O."/>
            <person name="Salzberg S.L."/>
            <person name="Tang P."/>
            <person name="Chiu C.-H."/>
            <person name="Lee Y.-S."/>
            <person name="Embley T.M."/>
            <person name="Coombs G.H."/>
            <person name="Mottram J.C."/>
            <person name="Tachezy J."/>
            <person name="Fraser-Liggett C.M."/>
            <person name="Johnson P.J."/>
        </authorList>
    </citation>
    <scope>NUCLEOTIDE SEQUENCE [LARGE SCALE GENOMIC DNA]</scope>
    <source>
        <strain evidence="4">G3</strain>
    </source>
</reference>
<dbReference type="Pfam" id="PF12796">
    <property type="entry name" value="Ank_2"/>
    <property type="match status" value="1"/>
</dbReference>
<dbReference type="InParanoid" id="A2EIL1"/>
<dbReference type="AlphaFoldDB" id="A2EIL1"/>
<gene>
    <name evidence="4" type="ORF">TVAG_125050</name>
</gene>
<evidence type="ECO:0000256" key="1">
    <source>
        <dbReference type="ARBA" id="ARBA00022737"/>
    </source>
</evidence>
<accession>A2EIL1</accession>
<organism evidence="4 5">
    <name type="scientific">Trichomonas vaginalis (strain ATCC PRA-98 / G3)</name>
    <dbReference type="NCBI Taxonomy" id="412133"/>
    <lineage>
        <taxon>Eukaryota</taxon>
        <taxon>Metamonada</taxon>
        <taxon>Parabasalia</taxon>
        <taxon>Trichomonadida</taxon>
        <taxon>Trichomonadidae</taxon>
        <taxon>Trichomonas</taxon>
    </lineage>
</organism>
<evidence type="ECO:0000256" key="2">
    <source>
        <dbReference type="ARBA" id="ARBA00023043"/>
    </source>
</evidence>
<dbReference type="VEuPathDB" id="TrichDB:TVAGG3_0199620"/>
<reference evidence="4" key="1">
    <citation type="submission" date="2006-10" db="EMBL/GenBank/DDBJ databases">
        <authorList>
            <person name="Amadeo P."/>
            <person name="Zhao Q."/>
            <person name="Wortman J."/>
            <person name="Fraser-Liggett C."/>
            <person name="Carlton J."/>
        </authorList>
    </citation>
    <scope>NUCLEOTIDE SEQUENCE</scope>
    <source>
        <strain evidence="4">G3</strain>
    </source>
</reference>
<dbReference type="PANTHER" id="PTHR24198">
    <property type="entry name" value="ANKYRIN REPEAT AND PROTEIN KINASE DOMAIN-CONTAINING PROTEIN"/>
    <property type="match status" value="1"/>
</dbReference>
<evidence type="ECO:0000313" key="5">
    <source>
        <dbReference type="Proteomes" id="UP000001542"/>
    </source>
</evidence>
<dbReference type="SUPFAM" id="SSF48403">
    <property type="entry name" value="Ankyrin repeat"/>
    <property type="match status" value="1"/>
</dbReference>
<dbReference type="PROSITE" id="PS50088">
    <property type="entry name" value="ANK_REPEAT"/>
    <property type="match status" value="1"/>
</dbReference>
<dbReference type="eggNOG" id="KOG0504">
    <property type="taxonomic scope" value="Eukaryota"/>
</dbReference>
<feature type="repeat" description="ANK" evidence="3">
    <location>
        <begin position="146"/>
        <end position="178"/>
    </location>
</feature>
<protein>
    <submittedName>
        <fullName evidence="4">Uncharacterized protein</fullName>
    </submittedName>
</protein>
<dbReference type="PANTHER" id="PTHR24198:SF165">
    <property type="entry name" value="ANKYRIN REPEAT-CONTAINING PROTEIN-RELATED"/>
    <property type="match status" value="1"/>
</dbReference>
<dbReference type="Pfam" id="PF00023">
    <property type="entry name" value="Ank"/>
    <property type="match status" value="1"/>
</dbReference>
<dbReference type="InterPro" id="IPR036770">
    <property type="entry name" value="Ankyrin_rpt-contain_sf"/>
</dbReference>
<dbReference type="Proteomes" id="UP000001542">
    <property type="component" value="Unassembled WGS sequence"/>
</dbReference>
<name>A2EIL1_TRIV3</name>
<evidence type="ECO:0000313" key="4">
    <source>
        <dbReference type="EMBL" id="EAY07532.1"/>
    </source>
</evidence>
<dbReference type="GO" id="GO:0045944">
    <property type="term" value="P:positive regulation of transcription by RNA polymerase II"/>
    <property type="evidence" value="ECO:0000318"/>
    <property type="project" value="GO_Central"/>
</dbReference>
<dbReference type="KEGG" id="tva:4765425"/>
<keyword evidence="2 3" id="KW-0040">ANK repeat</keyword>
<dbReference type="GO" id="GO:0005634">
    <property type="term" value="C:nucleus"/>
    <property type="evidence" value="ECO:0000318"/>
    <property type="project" value="GO_Central"/>
</dbReference>
<evidence type="ECO:0000256" key="3">
    <source>
        <dbReference type="PROSITE-ProRule" id="PRU00023"/>
    </source>
</evidence>
<proteinExistence type="predicted"/>